<dbReference type="Gene3D" id="1.10.287.1260">
    <property type="match status" value="1"/>
</dbReference>
<feature type="transmembrane region" description="Helical" evidence="7">
    <location>
        <begin position="89"/>
        <end position="109"/>
    </location>
</feature>
<name>A0A1V8PS44_9BIFI</name>
<feature type="domain" description="Mechanosensitive ion channel transmembrane helices 2/3" evidence="9">
    <location>
        <begin position="68"/>
        <end position="110"/>
    </location>
</feature>
<dbReference type="InterPro" id="IPR023408">
    <property type="entry name" value="MscS_beta-dom_sf"/>
</dbReference>
<dbReference type="Gene3D" id="2.30.30.60">
    <property type="match status" value="1"/>
</dbReference>
<sequence>MQQTYEGTLQNTMEPIEIAVDWLKTNSGKIILLIVVALLAAVIDKALTRIVSKVLDRSQVPNASIFINILRAVVWTLAVGTVLQPVFGINPTTIFTALGIGGLAVSLGMKDTIANIIGGFGLMLGRVIQPGDLVNVAGTDGVVEDINWRQTVVRERNGNIKIIPNSILNTASLEKLNPSNEMMVRVPFTAKAGTDIDEMTRQVVEAVQRNTADLADPRFPPKVRLTGYSPYGINAEVCAFAKPGLLLSDMINAVARSIANADFLENRAINEES</sequence>
<evidence type="ECO:0000256" key="1">
    <source>
        <dbReference type="ARBA" id="ARBA00004651"/>
    </source>
</evidence>
<dbReference type="Proteomes" id="UP000192666">
    <property type="component" value="Unassembled WGS sequence"/>
</dbReference>
<evidence type="ECO:0000256" key="4">
    <source>
        <dbReference type="ARBA" id="ARBA00022692"/>
    </source>
</evidence>
<reference evidence="10 11" key="1">
    <citation type="submission" date="2017-03" db="EMBL/GenBank/DDBJ databases">
        <title>Maternal inheritance of bifidobacteria.</title>
        <authorList>
            <person name="Lugli G.A."/>
            <person name="Duranti S."/>
            <person name="Milani C."/>
            <person name="Mancabelli L."/>
        </authorList>
    </citation>
    <scope>NUCLEOTIDE SEQUENCE [LARGE SCALE GENOMIC DNA]</scope>
    <source>
        <strain evidence="10 11">1899B</strain>
    </source>
</reference>
<dbReference type="Pfam" id="PF00924">
    <property type="entry name" value="MS_channel_2nd"/>
    <property type="match status" value="1"/>
</dbReference>
<feature type="transmembrane region" description="Helical" evidence="7">
    <location>
        <begin position="63"/>
        <end position="83"/>
    </location>
</feature>
<dbReference type="GO" id="GO:0005886">
    <property type="term" value="C:plasma membrane"/>
    <property type="evidence" value="ECO:0007669"/>
    <property type="project" value="UniProtKB-SubCell"/>
</dbReference>
<evidence type="ECO:0000256" key="2">
    <source>
        <dbReference type="ARBA" id="ARBA00008017"/>
    </source>
</evidence>
<gene>
    <name evidence="10" type="ORF">B5782_0215</name>
</gene>
<accession>A0A1V8PS44</accession>
<evidence type="ECO:0000259" key="8">
    <source>
        <dbReference type="Pfam" id="PF00924"/>
    </source>
</evidence>
<comment type="similarity">
    <text evidence="2">Belongs to the MscS (TC 1.A.23) family.</text>
</comment>
<proteinExistence type="inferred from homology"/>
<organism evidence="10 11">
    <name type="scientific">Bifidobacterium catenulatum</name>
    <dbReference type="NCBI Taxonomy" id="1686"/>
    <lineage>
        <taxon>Bacteria</taxon>
        <taxon>Bacillati</taxon>
        <taxon>Actinomycetota</taxon>
        <taxon>Actinomycetes</taxon>
        <taxon>Bifidobacteriales</taxon>
        <taxon>Bifidobacteriaceae</taxon>
        <taxon>Bifidobacterium</taxon>
    </lineage>
</organism>
<evidence type="ECO:0000256" key="3">
    <source>
        <dbReference type="ARBA" id="ARBA00022475"/>
    </source>
</evidence>
<evidence type="ECO:0000313" key="11">
    <source>
        <dbReference type="Proteomes" id="UP000192666"/>
    </source>
</evidence>
<dbReference type="PANTHER" id="PTHR30221:SF1">
    <property type="entry name" value="SMALL-CONDUCTANCE MECHANOSENSITIVE CHANNEL"/>
    <property type="match status" value="1"/>
</dbReference>
<comment type="subcellular location">
    <subcellularLocation>
        <location evidence="1">Cell membrane</location>
        <topology evidence="1">Multi-pass membrane protein</topology>
    </subcellularLocation>
</comment>
<evidence type="ECO:0000256" key="6">
    <source>
        <dbReference type="ARBA" id="ARBA00023136"/>
    </source>
</evidence>
<dbReference type="InterPro" id="IPR010920">
    <property type="entry name" value="LSM_dom_sf"/>
</dbReference>
<keyword evidence="5 7" id="KW-1133">Transmembrane helix</keyword>
<dbReference type="GO" id="GO:0008381">
    <property type="term" value="F:mechanosensitive monoatomic ion channel activity"/>
    <property type="evidence" value="ECO:0007669"/>
    <property type="project" value="InterPro"/>
</dbReference>
<keyword evidence="4 7" id="KW-0812">Transmembrane</keyword>
<dbReference type="SUPFAM" id="SSF82861">
    <property type="entry name" value="Mechanosensitive channel protein MscS (YggB), transmembrane region"/>
    <property type="match status" value="1"/>
</dbReference>
<evidence type="ECO:0000259" key="9">
    <source>
        <dbReference type="Pfam" id="PF21088"/>
    </source>
</evidence>
<dbReference type="SUPFAM" id="SSF50182">
    <property type="entry name" value="Sm-like ribonucleoproteins"/>
    <property type="match status" value="1"/>
</dbReference>
<protein>
    <submittedName>
        <fullName evidence="10">Small-conductance mechanosensitive channel</fullName>
    </submittedName>
</protein>
<dbReference type="PANTHER" id="PTHR30221">
    <property type="entry name" value="SMALL-CONDUCTANCE MECHANOSENSITIVE CHANNEL"/>
    <property type="match status" value="1"/>
</dbReference>
<dbReference type="Pfam" id="PF21088">
    <property type="entry name" value="MS_channel_1st"/>
    <property type="match status" value="1"/>
</dbReference>
<feature type="transmembrane region" description="Helical" evidence="7">
    <location>
        <begin position="30"/>
        <end position="51"/>
    </location>
</feature>
<dbReference type="EMBL" id="NAQA01000002">
    <property type="protein sequence ID" value="OQM51525.1"/>
    <property type="molecule type" value="Genomic_DNA"/>
</dbReference>
<dbReference type="AlphaFoldDB" id="A0A1V8PS44"/>
<keyword evidence="6 7" id="KW-0472">Membrane</keyword>
<keyword evidence="3" id="KW-1003">Cell membrane</keyword>
<dbReference type="InterPro" id="IPR011014">
    <property type="entry name" value="MscS_channel_TM-2"/>
</dbReference>
<feature type="domain" description="Mechanosensitive ion channel MscS" evidence="8">
    <location>
        <begin position="111"/>
        <end position="172"/>
    </location>
</feature>
<dbReference type="InterPro" id="IPR006685">
    <property type="entry name" value="MscS_channel_2nd"/>
</dbReference>
<evidence type="ECO:0000313" key="10">
    <source>
        <dbReference type="EMBL" id="OQM51525.1"/>
    </source>
</evidence>
<dbReference type="InterPro" id="IPR045275">
    <property type="entry name" value="MscS_archaea/bacteria_type"/>
</dbReference>
<dbReference type="InterPro" id="IPR049142">
    <property type="entry name" value="MS_channel_1st"/>
</dbReference>
<evidence type="ECO:0000256" key="7">
    <source>
        <dbReference type="SAM" id="Phobius"/>
    </source>
</evidence>
<evidence type="ECO:0000256" key="5">
    <source>
        <dbReference type="ARBA" id="ARBA00022989"/>
    </source>
</evidence>
<comment type="caution">
    <text evidence="10">The sequence shown here is derived from an EMBL/GenBank/DDBJ whole genome shotgun (WGS) entry which is preliminary data.</text>
</comment>